<dbReference type="Proteomes" id="UP000030151">
    <property type="component" value="Unassembled WGS sequence"/>
</dbReference>
<gene>
    <name evidence="5" type="ORF">X797_011263</name>
</gene>
<evidence type="ECO:0000256" key="2">
    <source>
        <dbReference type="SAM" id="MobiDB-lite"/>
    </source>
</evidence>
<evidence type="ECO:0000313" key="6">
    <source>
        <dbReference type="Proteomes" id="UP000030151"/>
    </source>
</evidence>
<dbReference type="AlphaFoldDB" id="A0A014QS66"/>
<dbReference type="InterPro" id="IPR000172">
    <property type="entry name" value="GMC_OxRdtase_N"/>
</dbReference>
<dbReference type="InterPro" id="IPR036188">
    <property type="entry name" value="FAD/NAD-bd_sf"/>
</dbReference>
<feature type="compositionally biased region" description="Basic and acidic residues" evidence="2">
    <location>
        <begin position="174"/>
        <end position="186"/>
    </location>
</feature>
<dbReference type="OrthoDB" id="269227at2759"/>
<feature type="compositionally biased region" description="Basic and acidic residues" evidence="2">
    <location>
        <begin position="87"/>
        <end position="161"/>
    </location>
</feature>
<dbReference type="Pfam" id="PF00732">
    <property type="entry name" value="GMC_oxred_N"/>
    <property type="match status" value="1"/>
</dbReference>
<dbReference type="PANTHER" id="PTHR11552:SF210">
    <property type="entry name" value="GLUCOSE-METHANOL-CHOLINE OXIDOREDUCTASE N-TERMINAL DOMAIN-CONTAINING PROTEIN-RELATED"/>
    <property type="match status" value="1"/>
</dbReference>
<dbReference type="Gene3D" id="3.50.50.60">
    <property type="entry name" value="FAD/NAD(P)-binding domain"/>
    <property type="match status" value="1"/>
</dbReference>
<dbReference type="EMBL" id="JELW01000070">
    <property type="protein sequence ID" value="EXU95645.1"/>
    <property type="molecule type" value="Genomic_DNA"/>
</dbReference>
<dbReference type="HOGENOM" id="CLU_748192_0_0_1"/>
<proteinExistence type="inferred from homology"/>
<organism evidence="5 6">
    <name type="scientific">Metarhizium robertsii</name>
    <dbReference type="NCBI Taxonomy" id="568076"/>
    <lineage>
        <taxon>Eukaryota</taxon>
        <taxon>Fungi</taxon>
        <taxon>Dikarya</taxon>
        <taxon>Ascomycota</taxon>
        <taxon>Pezizomycotina</taxon>
        <taxon>Sordariomycetes</taxon>
        <taxon>Hypocreomycetidae</taxon>
        <taxon>Hypocreales</taxon>
        <taxon>Clavicipitaceae</taxon>
        <taxon>Metarhizium</taxon>
    </lineage>
</organism>
<evidence type="ECO:0000313" key="5">
    <source>
        <dbReference type="EMBL" id="EXU95645.1"/>
    </source>
</evidence>
<evidence type="ECO:0000256" key="3">
    <source>
        <dbReference type="SAM" id="SignalP"/>
    </source>
</evidence>
<reference evidence="5 6" key="1">
    <citation type="submission" date="2014-02" db="EMBL/GenBank/DDBJ databases">
        <title>The genome sequence of the entomopathogenic fungus Metarhizium robertsii ARSEF 2575.</title>
        <authorList>
            <person name="Giuliano Garisto Donzelli B."/>
            <person name="Roe B.A."/>
            <person name="Macmil S.L."/>
            <person name="Krasnoff S.B."/>
            <person name="Gibson D.M."/>
        </authorList>
    </citation>
    <scope>NUCLEOTIDE SEQUENCE [LARGE SCALE GENOMIC DNA]</scope>
    <source>
        <strain evidence="5 6">ARSEF 2575</strain>
    </source>
</reference>
<dbReference type="PANTHER" id="PTHR11552">
    <property type="entry name" value="GLUCOSE-METHANOL-CHOLINE GMC OXIDOREDUCTASE"/>
    <property type="match status" value="1"/>
</dbReference>
<sequence length="370" mass="40341">MVRPSFIISLALAAQGLQAAPSKPRDQLEPLAVDAQDAEIGYPVQLDRQAGVDAGSSDGCQPDNVNKGTKGDNTAKRPIPTGYPTQDEEKKFQKDRQRGKTKHKDAEAQRAKEKADQDAAREAAKKAAIEKDAKDAEERKKKAEREKAFKEVEKESERKEATGNQNTNTNAQKIVDDGQKNCKEGGPEIGCNKPLPTKIRQGWRVADYQGAQRKSILSAGAFNSPKILELSGIGSRTLLDKHKISVVVDNPNVGENLQDHVLAGISFEVQDFINTKDDLMRRVPEVVDAAMNDYKTHQFGPFPVGGNYSSALLPVPDFSRPETGASELSAFLDTMLSSVDPTKPFQAELAGFVRSLLTNPEAATGGYFTY</sequence>
<comment type="caution">
    <text evidence="5">The sequence shown here is derived from an EMBL/GenBank/DDBJ whole genome shotgun (WGS) entry which is preliminary data.</text>
</comment>
<evidence type="ECO:0000259" key="4">
    <source>
        <dbReference type="PROSITE" id="PS00624"/>
    </source>
</evidence>
<dbReference type="SUPFAM" id="SSF51905">
    <property type="entry name" value="FAD/NAD(P)-binding domain"/>
    <property type="match status" value="1"/>
</dbReference>
<protein>
    <submittedName>
        <fullName evidence="5">GMC oxidoreductase</fullName>
    </submittedName>
</protein>
<feature type="domain" description="Glucose-methanol-choline oxidoreductase N-terminal" evidence="4">
    <location>
        <begin position="220"/>
        <end position="234"/>
    </location>
</feature>
<dbReference type="eggNOG" id="KOG1238">
    <property type="taxonomic scope" value="Eukaryota"/>
</dbReference>
<dbReference type="PROSITE" id="PS00624">
    <property type="entry name" value="GMC_OXRED_2"/>
    <property type="match status" value="1"/>
</dbReference>
<feature type="compositionally biased region" description="Low complexity" evidence="2">
    <location>
        <begin position="162"/>
        <end position="172"/>
    </location>
</feature>
<evidence type="ECO:0000256" key="1">
    <source>
        <dbReference type="ARBA" id="ARBA00010790"/>
    </source>
</evidence>
<keyword evidence="3" id="KW-0732">Signal</keyword>
<feature type="chain" id="PRO_5001474967" evidence="3">
    <location>
        <begin position="20"/>
        <end position="370"/>
    </location>
</feature>
<dbReference type="GO" id="GO:0050660">
    <property type="term" value="F:flavin adenine dinucleotide binding"/>
    <property type="evidence" value="ECO:0007669"/>
    <property type="project" value="InterPro"/>
</dbReference>
<feature type="signal peptide" evidence="3">
    <location>
        <begin position="1"/>
        <end position="19"/>
    </location>
</feature>
<dbReference type="GO" id="GO:0016614">
    <property type="term" value="F:oxidoreductase activity, acting on CH-OH group of donors"/>
    <property type="evidence" value="ECO:0007669"/>
    <property type="project" value="InterPro"/>
</dbReference>
<dbReference type="InterPro" id="IPR012132">
    <property type="entry name" value="GMC_OxRdtase"/>
</dbReference>
<name>A0A014QS66_9HYPO</name>
<feature type="region of interest" description="Disordered" evidence="2">
    <location>
        <begin position="39"/>
        <end position="196"/>
    </location>
</feature>
<comment type="similarity">
    <text evidence="1">Belongs to the GMC oxidoreductase family.</text>
</comment>
<accession>A0A014QS66</accession>